<dbReference type="HAMAP" id="MF_01037">
    <property type="entry name" value="TrmFO"/>
    <property type="match status" value="1"/>
</dbReference>
<dbReference type="PANTHER" id="PTHR11806">
    <property type="entry name" value="GLUCOSE INHIBITED DIVISION PROTEIN A"/>
    <property type="match status" value="1"/>
</dbReference>
<keyword evidence="8 10" id="KW-0521">NADP</keyword>
<evidence type="ECO:0000256" key="2">
    <source>
        <dbReference type="ARBA" id="ARBA00022490"/>
    </source>
</evidence>
<dbReference type="GO" id="GO:0030488">
    <property type="term" value="P:tRNA methylation"/>
    <property type="evidence" value="ECO:0007669"/>
    <property type="project" value="TreeGrafter"/>
</dbReference>
<evidence type="ECO:0000313" key="12">
    <source>
        <dbReference type="EMBL" id="HER43256.1"/>
    </source>
</evidence>
<evidence type="ECO:0000256" key="5">
    <source>
        <dbReference type="ARBA" id="ARBA00022679"/>
    </source>
</evidence>
<dbReference type="GO" id="GO:0002098">
    <property type="term" value="P:tRNA wobble uridine modification"/>
    <property type="evidence" value="ECO:0007669"/>
    <property type="project" value="TreeGrafter"/>
</dbReference>
<dbReference type="Pfam" id="PF01134">
    <property type="entry name" value="GIDA"/>
    <property type="match status" value="1"/>
</dbReference>
<dbReference type="InterPro" id="IPR036188">
    <property type="entry name" value="FAD/NAD-bd_sf"/>
</dbReference>
<name>A0A7V2AU15_UNCEI</name>
<dbReference type="Proteomes" id="UP000886069">
    <property type="component" value="Unassembled WGS sequence"/>
</dbReference>
<gene>
    <name evidence="10" type="primary">trmFO</name>
    <name evidence="12" type="ORF">ENO08_02205</name>
</gene>
<proteinExistence type="inferred from homology"/>
<dbReference type="SUPFAM" id="SSF51905">
    <property type="entry name" value="FAD/NAD(P)-binding domain"/>
    <property type="match status" value="1"/>
</dbReference>
<evidence type="ECO:0000256" key="3">
    <source>
        <dbReference type="ARBA" id="ARBA00022603"/>
    </source>
</evidence>
<keyword evidence="2 10" id="KW-0963">Cytoplasm</keyword>
<feature type="domain" description="MnmG N-terminal" evidence="11">
    <location>
        <begin position="5"/>
        <end position="366"/>
    </location>
</feature>
<keyword evidence="3 10" id="KW-0489">Methyltransferase</keyword>
<dbReference type="NCBIfam" id="NF003739">
    <property type="entry name" value="PRK05335.1"/>
    <property type="match status" value="1"/>
</dbReference>
<protein>
    <recommendedName>
        <fullName evidence="10">Methylenetetrahydrofolate--tRNA-(uracil-5-)-methyltransferase TrmFO</fullName>
        <ecNumber evidence="10">2.1.1.74</ecNumber>
    </recommendedName>
    <alternativeName>
        <fullName evidence="10">Folate-dependent tRNA (uracil-5-)-methyltransferase</fullName>
    </alternativeName>
    <alternativeName>
        <fullName evidence="10">Folate-dependent tRNA(M-5-U54)-methyltransferase</fullName>
    </alternativeName>
</protein>
<dbReference type="InterPro" id="IPR004417">
    <property type="entry name" value="TrmFO"/>
</dbReference>
<dbReference type="InterPro" id="IPR002218">
    <property type="entry name" value="MnmG-rel"/>
</dbReference>
<dbReference type="NCBIfam" id="TIGR00137">
    <property type="entry name" value="gid_trmFO"/>
    <property type="match status" value="1"/>
</dbReference>
<keyword evidence="5 10" id="KW-0808">Transferase</keyword>
<organism evidence="12">
    <name type="scientific">Eiseniibacteriota bacterium</name>
    <dbReference type="NCBI Taxonomy" id="2212470"/>
    <lineage>
        <taxon>Bacteria</taxon>
        <taxon>Candidatus Eiseniibacteriota</taxon>
    </lineage>
</organism>
<keyword evidence="7 10" id="KW-0274">FAD</keyword>
<comment type="catalytic activity">
    <reaction evidence="10">
        <text>uridine(54) in tRNA + (6R)-5,10-methylene-5,6,7,8-tetrahydrofolate + NADPH + H(+) = 5-methyluridine(54) in tRNA + (6S)-5,6,7,8-tetrahydrofolate + NADP(+)</text>
        <dbReference type="Rhea" id="RHEA:62372"/>
        <dbReference type="Rhea" id="RHEA-COMP:10167"/>
        <dbReference type="Rhea" id="RHEA-COMP:10193"/>
        <dbReference type="ChEBI" id="CHEBI:15378"/>
        <dbReference type="ChEBI" id="CHEBI:15636"/>
        <dbReference type="ChEBI" id="CHEBI:57453"/>
        <dbReference type="ChEBI" id="CHEBI:57783"/>
        <dbReference type="ChEBI" id="CHEBI:58349"/>
        <dbReference type="ChEBI" id="CHEBI:65315"/>
        <dbReference type="ChEBI" id="CHEBI:74447"/>
        <dbReference type="EC" id="2.1.1.74"/>
    </reaction>
</comment>
<dbReference type="AlphaFoldDB" id="A0A7V2AU15"/>
<dbReference type="Gene3D" id="3.50.50.60">
    <property type="entry name" value="FAD/NAD(P)-binding domain"/>
    <property type="match status" value="2"/>
</dbReference>
<comment type="function">
    <text evidence="10">Catalyzes the folate-dependent formation of 5-methyl-uridine at position 54 (M-5-U54) in all tRNAs.</text>
</comment>
<evidence type="ECO:0000256" key="7">
    <source>
        <dbReference type="ARBA" id="ARBA00022827"/>
    </source>
</evidence>
<evidence type="ECO:0000259" key="11">
    <source>
        <dbReference type="Pfam" id="PF01134"/>
    </source>
</evidence>
<keyword evidence="6 10" id="KW-0819">tRNA processing</keyword>
<dbReference type="EMBL" id="DSEC01000155">
    <property type="protein sequence ID" value="HER43256.1"/>
    <property type="molecule type" value="Genomic_DNA"/>
</dbReference>
<reference evidence="12" key="1">
    <citation type="journal article" date="2020" name="mSystems">
        <title>Genome- and Community-Level Interaction Insights into Carbon Utilization and Element Cycling Functions of Hydrothermarchaeota in Hydrothermal Sediment.</title>
        <authorList>
            <person name="Zhou Z."/>
            <person name="Liu Y."/>
            <person name="Xu W."/>
            <person name="Pan J."/>
            <person name="Luo Z.H."/>
            <person name="Li M."/>
        </authorList>
    </citation>
    <scope>NUCLEOTIDE SEQUENCE [LARGE SCALE GENOMIC DNA]</scope>
    <source>
        <strain evidence="12">SpSt-1233</strain>
    </source>
</reference>
<comment type="cofactor">
    <cofactor evidence="1 10">
        <name>FAD</name>
        <dbReference type="ChEBI" id="CHEBI:57692"/>
    </cofactor>
</comment>
<evidence type="ECO:0000256" key="8">
    <source>
        <dbReference type="ARBA" id="ARBA00022857"/>
    </source>
</evidence>
<evidence type="ECO:0000256" key="10">
    <source>
        <dbReference type="HAMAP-Rule" id="MF_01037"/>
    </source>
</evidence>
<comment type="subcellular location">
    <subcellularLocation>
        <location evidence="10">Cytoplasm</location>
    </subcellularLocation>
</comment>
<keyword evidence="9 10" id="KW-0520">NAD</keyword>
<comment type="caution">
    <text evidence="12">The sequence shown here is derived from an EMBL/GenBank/DDBJ whole genome shotgun (WGS) entry which is preliminary data.</text>
</comment>
<evidence type="ECO:0000256" key="9">
    <source>
        <dbReference type="ARBA" id="ARBA00023027"/>
    </source>
</evidence>
<evidence type="ECO:0000256" key="1">
    <source>
        <dbReference type="ARBA" id="ARBA00001974"/>
    </source>
</evidence>
<keyword evidence="4 10" id="KW-0285">Flavoprotein</keyword>
<accession>A0A7V2AU15</accession>
<dbReference type="GO" id="GO:0050660">
    <property type="term" value="F:flavin adenine dinucleotide binding"/>
    <property type="evidence" value="ECO:0007669"/>
    <property type="project" value="UniProtKB-UniRule"/>
</dbReference>
<feature type="binding site" evidence="10">
    <location>
        <begin position="10"/>
        <end position="15"/>
    </location>
    <ligand>
        <name>FAD</name>
        <dbReference type="ChEBI" id="CHEBI:57692"/>
    </ligand>
</feature>
<sequence length="431" mass="47462">MKKSDVTIIGGGLAGSEAALQLSSRGFAVRLVEMRPLRGTPAHRTGDLAELVCSNSLKSERPETASGLLKRELRLLECRLLECAVRARVPAGHALAVDREIFSRAVTGEIAGEPLIEVVRGEQKDLDLPGCAVIATGPLTSDSLSAALEHHFGSESLYFYDAISISVDADSVDRGRLYKASRYGKGGDDYWNAPFSREEYAALVDFLRRAPCAEKKGFEDSRCFEACLPVEVIASRGPESLRFGPLKPKGLIDPATGREPHAVLQLRQETRDGRLLGLVGFQTRLTRPAQRELLRLIPGLEHAAILRWGSIHRNTFIDAPRLLDEGQMSRARRGLFFAGQIVGVEGYVESIAHGLVTALNVERYLGGGDPIRLPRETLTGALQEHLTRPAVPFQPMNVNFGILPSIEGPRRRRRELYSSRSLDALKRFLER</sequence>
<dbReference type="GO" id="GO:0005829">
    <property type="term" value="C:cytosol"/>
    <property type="evidence" value="ECO:0007669"/>
    <property type="project" value="TreeGrafter"/>
</dbReference>
<dbReference type="GO" id="GO:0047151">
    <property type="term" value="F:tRNA (uracil(54)-C5)-methyltransferase activity, 5,10-methylenetetrahydrofolate-dependent"/>
    <property type="evidence" value="ECO:0007669"/>
    <property type="project" value="UniProtKB-UniRule"/>
</dbReference>
<comment type="similarity">
    <text evidence="10">Belongs to the MnmG family. TrmFO subfamily.</text>
</comment>
<dbReference type="PANTHER" id="PTHR11806:SF2">
    <property type="entry name" value="METHYLENETETRAHYDROFOLATE--TRNA-(URACIL-5-)-METHYLTRANSFERASE TRMFO"/>
    <property type="match status" value="1"/>
</dbReference>
<dbReference type="EC" id="2.1.1.74" evidence="10"/>
<comment type="catalytic activity">
    <reaction evidence="10">
        <text>uridine(54) in tRNA + (6R)-5,10-methylene-5,6,7,8-tetrahydrofolate + NADH + H(+) = 5-methyluridine(54) in tRNA + (6S)-5,6,7,8-tetrahydrofolate + NAD(+)</text>
        <dbReference type="Rhea" id="RHEA:16873"/>
        <dbReference type="Rhea" id="RHEA-COMP:10167"/>
        <dbReference type="Rhea" id="RHEA-COMP:10193"/>
        <dbReference type="ChEBI" id="CHEBI:15378"/>
        <dbReference type="ChEBI" id="CHEBI:15636"/>
        <dbReference type="ChEBI" id="CHEBI:57453"/>
        <dbReference type="ChEBI" id="CHEBI:57540"/>
        <dbReference type="ChEBI" id="CHEBI:57945"/>
        <dbReference type="ChEBI" id="CHEBI:65315"/>
        <dbReference type="ChEBI" id="CHEBI:74447"/>
        <dbReference type="EC" id="2.1.1.74"/>
    </reaction>
</comment>
<dbReference type="InterPro" id="IPR040131">
    <property type="entry name" value="MnmG_N"/>
</dbReference>
<evidence type="ECO:0000256" key="4">
    <source>
        <dbReference type="ARBA" id="ARBA00022630"/>
    </source>
</evidence>
<evidence type="ECO:0000256" key="6">
    <source>
        <dbReference type="ARBA" id="ARBA00022694"/>
    </source>
</evidence>